<evidence type="ECO:0000313" key="7">
    <source>
        <dbReference type="EMBL" id="ONK77515.1"/>
    </source>
</evidence>
<dbReference type="Proteomes" id="UP000243459">
    <property type="component" value="Chromosome 2"/>
</dbReference>
<evidence type="ECO:0000256" key="3">
    <source>
        <dbReference type="ARBA" id="ARBA00022982"/>
    </source>
</evidence>
<dbReference type="FunFam" id="3.40.30.10:FF:000001">
    <property type="entry name" value="Thioredoxin"/>
    <property type="match status" value="1"/>
</dbReference>
<keyword evidence="5" id="KW-0676">Redox-active center</keyword>
<dbReference type="InterPro" id="IPR036249">
    <property type="entry name" value="Thioredoxin-like_sf"/>
</dbReference>
<dbReference type="Pfam" id="PF00085">
    <property type="entry name" value="Thioredoxin"/>
    <property type="match status" value="1"/>
</dbReference>
<protein>
    <recommendedName>
        <fullName evidence="6">Thioredoxin domain-containing protein</fullName>
    </recommendedName>
</protein>
<evidence type="ECO:0000313" key="8">
    <source>
        <dbReference type="Proteomes" id="UP000243459"/>
    </source>
</evidence>
<dbReference type="Gramene" id="ONK77515">
    <property type="protein sequence ID" value="ONK77515"/>
    <property type="gene ID" value="A4U43_C02F7380"/>
</dbReference>
<sequence length="179" mass="20017">MAATYHAPLCLSCAYPMADDPSASQSPNPTKTHLPNHFLSCSRAFSARSSHSQRFIPIERKRRRSVTCVFSNSPEVITACSWNQLVLCSDMPVVVEFWASWCGPCRMVARVMDEIAREYSGRIRCFKLNTDDYSHVADSHGIERVPTVLLFKNGEQVKSITGTLPKSVYANAIEELLSD</sequence>
<dbReference type="GO" id="GO:0005737">
    <property type="term" value="C:cytoplasm"/>
    <property type="evidence" value="ECO:0007669"/>
    <property type="project" value="TreeGrafter"/>
</dbReference>
<evidence type="ECO:0000256" key="2">
    <source>
        <dbReference type="ARBA" id="ARBA00022946"/>
    </source>
</evidence>
<reference evidence="8" key="1">
    <citation type="journal article" date="2017" name="Nat. Commun.">
        <title>The asparagus genome sheds light on the origin and evolution of a young Y chromosome.</title>
        <authorList>
            <person name="Harkess A."/>
            <person name="Zhou J."/>
            <person name="Xu C."/>
            <person name="Bowers J.E."/>
            <person name="Van der Hulst R."/>
            <person name="Ayyampalayam S."/>
            <person name="Mercati F."/>
            <person name="Riccardi P."/>
            <person name="McKain M.R."/>
            <person name="Kakrana A."/>
            <person name="Tang H."/>
            <person name="Ray J."/>
            <person name="Groenendijk J."/>
            <person name="Arikit S."/>
            <person name="Mathioni S.M."/>
            <person name="Nakano M."/>
            <person name="Shan H."/>
            <person name="Telgmann-Rauber A."/>
            <person name="Kanno A."/>
            <person name="Yue Z."/>
            <person name="Chen H."/>
            <person name="Li W."/>
            <person name="Chen Y."/>
            <person name="Xu X."/>
            <person name="Zhang Y."/>
            <person name="Luo S."/>
            <person name="Chen H."/>
            <person name="Gao J."/>
            <person name="Mao Z."/>
            <person name="Pires J.C."/>
            <person name="Luo M."/>
            <person name="Kudrna D."/>
            <person name="Wing R.A."/>
            <person name="Meyers B.C."/>
            <person name="Yi K."/>
            <person name="Kong H."/>
            <person name="Lavrijsen P."/>
            <person name="Sunseri F."/>
            <person name="Falavigna A."/>
            <person name="Ye Y."/>
            <person name="Leebens-Mack J.H."/>
            <person name="Chen G."/>
        </authorList>
    </citation>
    <scope>NUCLEOTIDE SEQUENCE [LARGE SCALE GENOMIC DNA]</scope>
    <source>
        <strain evidence="8">cv. DH0086</strain>
    </source>
</reference>
<dbReference type="OrthoDB" id="2121326at2759"/>
<keyword evidence="4" id="KW-1015">Disulfide bond</keyword>
<gene>
    <name evidence="7" type="ORF">A4U43_C02F7380</name>
</gene>
<name>A0A5P1FGL8_ASPOF</name>
<evidence type="ECO:0000256" key="5">
    <source>
        <dbReference type="ARBA" id="ARBA00023284"/>
    </source>
</evidence>
<dbReference type="InterPro" id="IPR005746">
    <property type="entry name" value="Thioredoxin"/>
</dbReference>
<dbReference type="InterPro" id="IPR013766">
    <property type="entry name" value="Thioredoxin_domain"/>
</dbReference>
<dbReference type="PROSITE" id="PS00194">
    <property type="entry name" value="THIOREDOXIN_1"/>
    <property type="match status" value="1"/>
</dbReference>
<dbReference type="Gene3D" id="3.40.30.10">
    <property type="entry name" value="Glutaredoxin"/>
    <property type="match status" value="1"/>
</dbReference>
<dbReference type="OMA" id="KGFGTWK"/>
<evidence type="ECO:0000259" key="6">
    <source>
        <dbReference type="PROSITE" id="PS51352"/>
    </source>
</evidence>
<keyword evidence="2" id="KW-0809">Transit peptide</keyword>
<dbReference type="InterPro" id="IPR017937">
    <property type="entry name" value="Thioredoxin_CS"/>
</dbReference>
<accession>A0A5P1FGL8</accession>
<organism evidence="7 8">
    <name type="scientific">Asparagus officinalis</name>
    <name type="common">Garden asparagus</name>
    <dbReference type="NCBI Taxonomy" id="4686"/>
    <lineage>
        <taxon>Eukaryota</taxon>
        <taxon>Viridiplantae</taxon>
        <taxon>Streptophyta</taxon>
        <taxon>Embryophyta</taxon>
        <taxon>Tracheophyta</taxon>
        <taxon>Spermatophyta</taxon>
        <taxon>Magnoliopsida</taxon>
        <taxon>Liliopsida</taxon>
        <taxon>Asparagales</taxon>
        <taxon>Asparagaceae</taxon>
        <taxon>Asparagoideae</taxon>
        <taxon>Asparagus</taxon>
    </lineage>
</organism>
<evidence type="ECO:0000256" key="4">
    <source>
        <dbReference type="ARBA" id="ARBA00023157"/>
    </source>
</evidence>
<dbReference type="PROSITE" id="PS51352">
    <property type="entry name" value="THIOREDOXIN_2"/>
    <property type="match status" value="1"/>
</dbReference>
<dbReference type="AlphaFoldDB" id="A0A5P1FGL8"/>
<keyword evidence="8" id="KW-1185">Reference proteome</keyword>
<evidence type="ECO:0000256" key="1">
    <source>
        <dbReference type="ARBA" id="ARBA00022448"/>
    </source>
</evidence>
<keyword evidence="1" id="KW-0813">Transport</keyword>
<dbReference type="SUPFAM" id="SSF52833">
    <property type="entry name" value="Thioredoxin-like"/>
    <property type="match status" value="1"/>
</dbReference>
<keyword evidence="3" id="KW-0249">Electron transport</keyword>
<dbReference type="PANTHER" id="PTHR45663:SF21">
    <property type="entry name" value="THIOREDOXIN M3, CHLOROPLASTIC"/>
    <property type="match status" value="1"/>
</dbReference>
<dbReference type="PANTHER" id="PTHR45663">
    <property type="entry name" value="GEO12009P1"/>
    <property type="match status" value="1"/>
</dbReference>
<dbReference type="GO" id="GO:0015035">
    <property type="term" value="F:protein-disulfide reductase activity"/>
    <property type="evidence" value="ECO:0007669"/>
    <property type="project" value="InterPro"/>
</dbReference>
<dbReference type="NCBIfam" id="TIGR01068">
    <property type="entry name" value="thioredoxin"/>
    <property type="match status" value="1"/>
</dbReference>
<dbReference type="EMBL" id="CM007382">
    <property type="protein sequence ID" value="ONK77515.1"/>
    <property type="molecule type" value="Genomic_DNA"/>
</dbReference>
<feature type="domain" description="Thioredoxin" evidence="6">
    <location>
        <begin position="57"/>
        <end position="178"/>
    </location>
</feature>
<proteinExistence type="predicted"/>
<dbReference type="CDD" id="cd02947">
    <property type="entry name" value="TRX_family"/>
    <property type="match status" value="1"/>
</dbReference>
<dbReference type="PRINTS" id="PR00421">
    <property type="entry name" value="THIOREDOXIN"/>
</dbReference>